<keyword evidence="2" id="KW-0812">Transmembrane</keyword>
<dbReference type="InterPro" id="IPR004158">
    <property type="entry name" value="DUF247_pln"/>
</dbReference>
<reference evidence="3" key="1">
    <citation type="journal article" date="2023" name="Plant J.">
        <title>The genome of the king protea, Protea cynaroides.</title>
        <authorList>
            <person name="Chang J."/>
            <person name="Duong T.A."/>
            <person name="Schoeman C."/>
            <person name="Ma X."/>
            <person name="Roodt D."/>
            <person name="Barker N."/>
            <person name="Li Z."/>
            <person name="Van de Peer Y."/>
            <person name="Mizrachi E."/>
        </authorList>
    </citation>
    <scope>NUCLEOTIDE SEQUENCE</scope>
    <source>
        <tissue evidence="3">Young leaves</tissue>
    </source>
</reference>
<feature type="region of interest" description="Disordered" evidence="1">
    <location>
        <begin position="357"/>
        <end position="379"/>
    </location>
</feature>
<sequence>MSITISHIPELPHLFNPLLETTMASYSNSSFDELRWVIDIRRRLEEELEENAGDPVCIFNVPKTLMATKPDCYIPQFLAIGPYHYWQPELIEMERYKVAIAKRIRKQLQNQKFESLVDQLKKLELRIRACYNKYLVFNGETLGWMMAVDGCFLLEFLHVNAINDTKVRKAILSTMSHLVDYSGRNAAHNAFLRDIVMLENQIPMFILRKILEVQYSSLDEADDLLHSMLMSICKELSPFKMIQDYPIIKVTECGHLQDFLYQLIVPKSIQQFEIIEPPKDQNAPADNREENFGNFSDVKKLFIVIWKLLSKTNIGLVRFIKRALLSKPMRVVFRLPWAILSRIPILSILKEPLESLDKEDTETESNKSNSSDNAHKPPLLEEIGIPSASELYKSGIRFVATKGDVSTISFDAKTLTLRLPSVSLDVNTEVILRNLVAYESANASGPFVFARYVEFMNDIIDTEQDVELLRTRGIVLNHLRSDQEVADLWNGMNKSVRLTKVPFLDKVIEDVNKYYNGRWNVKTKKFLKVYVFSSWRFLTFLAAILLLLLMSLQAFCSVYSCGRSFDVDTTIED</sequence>
<dbReference type="AlphaFoldDB" id="A0A9Q0JU02"/>
<organism evidence="3 4">
    <name type="scientific">Protea cynaroides</name>
    <dbReference type="NCBI Taxonomy" id="273540"/>
    <lineage>
        <taxon>Eukaryota</taxon>
        <taxon>Viridiplantae</taxon>
        <taxon>Streptophyta</taxon>
        <taxon>Embryophyta</taxon>
        <taxon>Tracheophyta</taxon>
        <taxon>Spermatophyta</taxon>
        <taxon>Magnoliopsida</taxon>
        <taxon>Proteales</taxon>
        <taxon>Proteaceae</taxon>
        <taxon>Protea</taxon>
    </lineage>
</organism>
<keyword evidence="2" id="KW-1133">Transmembrane helix</keyword>
<keyword evidence="2" id="KW-0472">Membrane</keyword>
<dbReference type="Pfam" id="PF03140">
    <property type="entry name" value="DUF247"/>
    <property type="match status" value="1"/>
</dbReference>
<comment type="caution">
    <text evidence="3">The sequence shown here is derived from an EMBL/GenBank/DDBJ whole genome shotgun (WGS) entry which is preliminary data.</text>
</comment>
<protein>
    <submittedName>
        <fullName evidence="3">Uncharacterized protein</fullName>
    </submittedName>
</protein>
<accession>A0A9Q0JU02</accession>
<evidence type="ECO:0000256" key="2">
    <source>
        <dbReference type="SAM" id="Phobius"/>
    </source>
</evidence>
<gene>
    <name evidence="3" type="ORF">NE237_028374</name>
</gene>
<dbReference type="PANTHER" id="PTHR31170:SF25">
    <property type="entry name" value="BNAA09G04570D PROTEIN"/>
    <property type="match status" value="1"/>
</dbReference>
<dbReference type="EMBL" id="JAMYWD010000012">
    <property type="protein sequence ID" value="KAJ4951542.1"/>
    <property type="molecule type" value="Genomic_DNA"/>
</dbReference>
<feature type="transmembrane region" description="Helical" evidence="2">
    <location>
        <begin position="535"/>
        <end position="555"/>
    </location>
</feature>
<evidence type="ECO:0000313" key="3">
    <source>
        <dbReference type="EMBL" id="KAJ4951542.1"/>
    </source>
</evidence>
<name>A0A9Q0JU02_9MAGN</name>
<keyword evidence="4" id="KW-1185">Reference proteome</keyword>
<dbReference type="OrthoDB" id="2356035at2759"/>
<dbReference type="PANTHER" id="PTHR31170">
    <property type="entry name" value="BNAC04G53230D PROTEIN"/>
    <property type="match status" value="1"/>
</dbReference>
<proteinExistence type="predicted"/>
<evidence type="ECO:0000313" key="4">
    <source>
        <dbReference type="Proteomes" id="UP001141806"/>
    </source>
</evidence>
<evidence type="ECO:0000256" key="1">
    <source>
        <dbReference type="SAM" id="MobiDB-lite"/>
    </source>
</evidence>
<dbReference type="Proteomes" id="UP001141806">
    <property type="component" value="Unassembled WGS sequence"/>
</dbReference>